<proteinExistence type="predicted"/>
<feature type="domain" description="LysM" evidence="2">
    <location>
        <begin position="106"/>
        <end position="150"/>
    </location>
</feature>
<feature type="region of interest" description="Disordered" evidence="1">
    <location>
        <begin position="78"/>
        <end position="104"/>
    </location>
</feature>
<dbReference type="EMBL" id="JAAOIV010000011">
    <property type="protein sequence ID" value="NHN56864.1"/>
    <property type="molecule type" value="Genomic_DNA"/>
</dbReference>
<evidence type="ECO:0000313" key="3">
    <source>
        <dbReference type="EMBL" id="NHN56864.1"/>
    </source>
</evidence>
<dbReference type="PROSITE" id="PS51782">
    <property type="entry name" value="LYSM"/>
    <property type="match status" value="2"/>
</dbReference>
<name>A0A967B141_9MICO</name>
<protein>
    <submittedName>
        <fullName evidence="3">LysM peptidoglycan-binding domain-containing protein</fullName>
    </submittedName>
</protein>
<dbReference type="SMART" id="SM00257">
    <property type="entry name" value="LysM"/>
    <property type="match status" value="2"/>
</dbReference>
<dbReference type="InterPro" id="IPR018392">
    <property type="entry name" value="LysM"/>
</dbReference>
<dbReference type="Proteomes" id="UP000744769">
    <property type="component" value="Unassembled WGS sequence"/>
</dbReference>
<sequence>MAPPVADHAPPANVHAVHQQAAAATATTWRSYTIRPGDTLTAIAKAHRTTVAALVAHNKLSTPGRILAGQQLQVPVAAPAKSKAPAPRRAPNPKTIAKKTTTRSGTPYVVRRGDTLIGIARAHHTSAAALAKANQIGNPNTLRAGEVDPVRWTS</sequence>
<evidence type="ECO:0000256" key="1">
    <source>
        <dbReference type="SAM" id="MobiDB-lite"/>
    </source>
</evidence>
<dbReference type="AlphaFoldDB" id="A0A967B141"/>
<organism evidence="3 4">
    <name type="scientific">Metallococcus carri</name>
    <dbReference type="NCBI Taxonomy" id="1656884"/>
    <lineage>
        <taxon>Bacteria</taxon>
        <taxon>Bacillati</taxon>
        <taxon>Actinomycetota</taxon>
        <taxon>Actinomycetes</taxon>
        <taxon>Micrococcales</taxon>
        <taxon>Dermacoccaceae</taxon>
        <taxon>Metallococcus</taxon>
    </lineage>
</organism>
<keyword evidence="4" id="KW-1185">Reference proteome</keyword>
<dbReference type="InterPro" id="IPR036779">
    <property type="entry name" value="LysM_dom_sf"/>
</dbReference>
<evidence type="ECO:0000259" key="2">
    <source>
        <dbReference type="PROSITE" id="PS51782"/>
    </source>
</evidence>
<feature type="domain" description="LysM" evidence="2">
    <location>
        <begin position="30"/>
        <end position="74"/>
    </location>
</feature>
<dbReference type="Pfam" id="PF01476">
    <property type="entry name" value="LysM"/>
    <property type="match status" value="2"/>
</dbReference>
<dbReference type="Gene3D" id="3.10.350.10">
    <property type="entry name" value="LysM domain"/>
    <property type="match status" value="2"/>
</dbReference>
<gene>
    <name evidence="3" type="ORF">G9U51_13890</name>
</gene>
<dbReference type="PANTHER" id="PTHR33734:SF22">
    <property type="entry name" value="MEMBRANE-BOUND LYTIC MUREIN TRANSGLYCOSYLASE D"/>
    <property type="match status" value="1"/>
</dbReference>
<dbReference type="PANTHER" id="PTHR33734">
    <property type="entry name" value="LYSM DOMAIN-CONTAINING GPI-ANCHORED PROTEIN 2"/>
    <property type="match status" value="1"/>
</dbReference>
<dbReference type="SUPFAM" id="SSF54106">
    <property type="entry name" value="LysM domain"/>
    <property type="match status" value="2"/>
</dbReference>
<accession>A0A967B141</accession>
<reference evidence="3" key="1">
    <citation type="submission" date="2020-03" db="EMBL/GenBank/DDBJ databases">
        <title>Draft sequencing of Calidifontibacter sp. DB0510.</title>
        <authorList>
            <person name="Kim D.-U."/>
        </authorList>
    </citation>
    <scope>NUCLEOTIDE SEQUENCE</scope>
    <source>
        <strain evidence="3">DB0510</strain>
    </source>
</reference>
<dbReference type="CDD" id="cd00118">
    <property type="entry name" value="LysM"/>
    <property type="match status" value="2"/>
</dbReference>
<feature type="compositionally biased region" description="Low complexity" evidence="1">
    <location>
        <begin position="78"/>
        <end position="93"/>
    </location>
</feature>
<evidence type="ECO:0000313" key="4">
    <source>
        <dbReference type="Proteomes" id="UP000744769"/>
    </source>
</evidence>
<comment type="caution">
    <text evidence="3">The sequence shown here is derived from an EMBL/GenBank/DDBJ whole genome shotgun (WGS) entry which is preliminary data.</text>
</comment>
<dbReference type="RefSeq" id="WP_166197548.1">
    <property type="nucleotide sequence ID" value="NZ_JAAOIV010000011.1"/>
</dbReference>